<evidence type="ECO:0000313" key="2">
    <source>
        <dbReference type="Proteomes" id="UP001164539"/>
    </source>
</evidence>
<comment type="caution">
    <text evidence="1">The sequence shown here is derived from an EMBL/GenBank/DDBJ whole genome shotgun (WGS) entry which is preliminary data.</text>
</comment>
<evidence type="ECO:0000313" key="1">
    <source>
        <dbReference type="EMBL" id="KAJ4703646.1"/>
    </source>
</evidence>
<proteinExistence type="predicted"/>
<dbReference type="EMBL" id="CM051406">
    <property type="protein sequence ID" value="KAJ4703646.1"/>
    <property type="molecule type" value="Genomic_DNA"/>
</dbReference>
<accession>A0ACC1WXJ7</accession>
<dbReference type="Proteomes" id="UP001164539">
    <property type="component" value="Chromosome 13"/>
</dbReference>
<sequence>MAKSHTAIMVLSAICFLSLLDFAYGKSGLRVEGTVYCDTCRTQFMTRISEKMSGAKVRLECRDRETENVTYTVEGDTTEGGRYSLHIEGDHEDEVCETVLVKSSRPDCDEVNKDAFTRRSARISLTKNNGIHSQARMANPLGFMRKKPLPGCAEVLLELGIQPSRHY</sequence>
<protein>
    <submittedName>
        <fullName evidence="1">Pollen allergen Ole e 1 family</fullName>
    </submittedName>
</protein>
<name>A0ACC1WXJ7_MELAZ</name>
<reference evidence="1 2" key="1">
    <citation type="journal article" date="2023" name="Science">
        <title>Complex scaffold remodeling in plant triterpene biosynthesis.</title>
        <authorList>
            <person name="De La Pena R."/>
            <person name="Hodgson H."/>
            <person name="Liu J.C."/>
            <person name="Stephenson M.J."/>
            <person name="Martin A.C."/>
            <person name="Owen C."/>
            <person name="Harkess A."/>
            <person name="Leebens-Mack J."/>
            <person name="Jimenez L.E."/>
            <person name="Osbourn A."/>
            <person name="Sattely E.S."/>
        </authorList>
    </citation>
    <scope>NUCLEOTIDE SEQUENCE [LARGE SCALE GENOMIC DNA]</scope>
    <source>
        <strain evidence="2">cv. JPN11</strain>
        <tissue evidence="1">Leaf</tissue>
    </source>
</reference>
<organism evidence="1 2">
    <name type="scientific">Melia azedarach</name>
    <name type="common">Chinaberry tree</name>
    <dbReference type="NCBI Taxonomy" id="155640"/>
    <lineage>
        <taxon>Eukaryota</taxon>
        <taxon>Viridiplantae</taxon>
        <taxon>Streptophyta</taxon>
        <taxon>Embryophyta</taxon>
        <taxon>Tracheophyta</taxon>
        <taxon>Spermatophyta</taxon>
        <taxon>Magnoliopsida</taxon>
        <taxon>eudicotyledons</taxon>
        <taxon>Gunneridae</taxon>
        <taxon>Pentapetalae</taxon>
        <taxon>rosids</taxon>
        <taxon>malvids</taxon>
        <taxon>Sapindales</taxon>
        <taxon>Meliaceae</taxon>
        <taxon>Melia</taxon>
    </lineage>
</organism>
<gene>
    <name evidence="1" type="ORF">OWV82_023520</name>
</gene>
<keyword evidence="2" id="KW-1185">Reference proteome</keyword>